<keyword evidence="2" id="KW-1185">Reference proteome</keyword>
<sequence length="34" mass="4198">MPLIIRNDQDKIEILKEWQDKLNEIVEVFFPVKR</sequence>
<reference evidence="1 2" key="1">
    <citation type="submission" date="2017-04" db="EMBL/GenBank/DDBJ databases">
        <authorList>
            <person name="Afonso C.L."/>
            <person name="Miller P.J."/>
            <person name="Scott M.A."/>
            <person name="Spackman E."/>
            <person name="Goraichik I."/>
            <person name="Dimitrov K.M."/>
            <person name="Suarez D.L."/>
            <person name="Swayne D.E."/>
        </authorList>
    </citation>
    <scope>NUCLEOTIDE SEQUENCE [LARGE SCALE GENOMIC DNA]</scope>
    <source>
        <strain evidence="1 2">DSM 11270</strain>
    </source>
</reference>
<name>A0A1W1VC59_DESTI</name>
<proteinExistence type="predicted"/>
<dbReference type="EMBL" id="FWWT01000017">
    <property type="protein sequence ID" value="SMB90989.1"/>
    <property type="molecule type" value="Genomic_DNA"/>
</dbReference>
<gene>
    <name evidence="1" type="ORF">SAMN00017405_1397</name>
</gene>
<dbReference type="Proteomes" id="UP000192731">
    <property type="component" value="Unassembled WGS sequence"/>
</dbReference>
<protein>
    <submittedName>
        <fullName evidence="1">Uncharacterized protein</fullName>
    </submittedName>
</protein>
<accession>A0A1W1VC59</accession>
<organism evidence="1 2">
    <name type="scientific">Desulfonispora thiosulfatigenes DSM 11270</name>
    <dbReference type="NCBI Taxonomy" id="656914"/>
    <lineage>
        <taxon>Bacteria</taxon>
        <taxon>Bacillati</taxon>
        <taxon>Bacillota</taxon>
        <taxon>Clostridia</taxon>
        <taxon>Eubacteriales</taxon>
        <taxon>Peptococcaceae</taxon>
        <taxon>Desulfonispora</taxon>
    </lineage>
</organism>
<dbReference type="AlphaFoldDB" id="A0A1W1VC59"/>
<evidence type="ECO:0000313" key="2">
    <source>
        <dbReference type="Proteomes" id="UP000192731"/>
    </source>
</evidence>
<evidence type="ECO:0000313" key="1">
    <source>
        <dbReference type="EMBL" id="SMB90989.1"/>
    </source>
</evidence>